<feature type="coiled-coil region" evidence="1">
    <location>
        <begin position="51"/>
        <end position="78"/>
    </location>
</feature>
<feature type="non-terminal residue" evidence="3">
    <location>
        <position position="1"/>
    </location>
</feature>
<keyword evidence="1" id="KW-0175">Coiled coil</keyword>
<feature type="non-terminal residue" evidence="3">
    <location>
        <position position="99"/>
    </location>
</feature>
<sequence length="99" mass="11924">INDVIYCYNFINYCANMSGFEMDLTLESIMEPKRKQTQAIIGYLLFYILTEKEKRAEREKLQQKVENFVTEFSNLKNKRDILIKKKEEQKQFLAETEKK</sequence>
<evidence type="ECO:0000256" key="1">
    <source>
        <dbReference type="SAM" id="Coils"/>
    </source>
</evidence>
<dbReference type="EMBL" id="GECZ01011261">
    <property type="protein sequence ID" value="JAS58508.1"/>
    <property type="molecule type" value="Transcribed_RNA"/>
</dbReference>
<protein>
    <submittedName>
        <fullName evidence="3">Uncharacterized protein</fullName>
    </submittedName>
</protein>
<proteinExistence type="predicted"/>
<accession>A0A1B6G7T6</accession>
<evidence type="ECO:0000313" key="2">
    <source>
        <dbReference type="EMBL" id="JAS57126.1"/>
    </source>
</evidence>
<dbReference type="AlphaFoldDB" id="A0A1B6G7T6"/>
<gene>
    <name evidence="3" type="ORF">g.5489</name>
    <name evidence="2" type="ORF">g.5490</name>
</gene>
<reference evidence="3" key="1">
    <citation type="submission" date="2015-11" db="EMBL/GenBank/DDBJ databases">
        <title>De novo transcriptome assembly of four potential Pierce s Disease insect vectors from Arizona vineyards.</title>
        <authorList>
            <person name="Tassone E.E."/>
        </authorList>
    </citation>
    <scope>NUCLEOTIDE SEQUENCE</scope>
</reference>
<organism evidence="3">
    <name type="scientific">Cuerna arida</name>
    <dbReference type="NCBI Taxonomy" id="1464854"/>
    <lineage>
        <taxon>Eukaryota</taxon>
        <taxon>Metazoa</taxon>
        <taxon>Ecdysozoa</taxon>
        <taxon>Arthropoda</taxon>
        <taxon>Hexapoda</taxon>
        <taxon>Insecta</taxon>
        <taxon>Pterygota</taxon>
        <taxon>Neoptera</taxon>
        <taxon>Paraneoptera</taxon>
        <taxon>Hemiptera</taxon>
        <taxon>Auchenorrhyncha</taxon>
        <taxon>Membracoidea</taxon>
        <taxon>Cicadellidae</taxon>
        <taxon>Cicadellinae</taxon>
        <taxon>Proconiini</taxon>
        <taxon>Cuerna</taxon>
    </lineage>
</organism>
<evidence type="ECO:0000313" key="3">
    <source>
        <dbReference type="EMBL" id="JAS58508.1"/>
    </source>
</evidence>
<name>A0A1B6G7T6_9HEMI</name>
<dbReference type="EMBL" id="GECZ01012643">
    <property type="protein sequence ID" value="JAS57126.1"/>
    <property type="molecule type" value="Transcribed_RNA"/>
</dbReference>